<keyword evidence="1" id="KW-0472">Membrane</keyword>
<feature type="transmembrane region" description="Helical" evidence="1">
    <location>
        <begin position="6"/>
        <end position="25"/>
    </location>
</feature>
<dbReference type="AlphaFoldDB" id="A0A6J5Z856"/>
<organism evidence="2">
    <name type="scientific">freshwater metagenome</name>
    <dbReference type="NCBI Taxonomy" id="449393"/>
    <lineage>
        <taxon>unclassified sequences</taxon>
        <taxon>metagenomes</taxon>
        <taxon>ecological metagenomes</taxon>
    </lineage>
</organism>
<accession>A0A6J5Z856</accession>
<gene>
    <name evidence="2" type="ORF">UFOPK3574_00749</name>
</gene>
<evidence type="ECO:0000313" key="2">
    <source>
        <dbReference type="EMBL" id="CAB4338734.1"/>
    </source>
</evidence>
<keyword evidence="1" id="KW-1133">Transmembrane helix</keyword>
<evidence type="ECO:0000256" key="1">
    <source>
        <dbReference type="SAM" id="Phobius"/>
    </source>
</evidence>
<proteinExistence type="predicted"/>
<name>A0A6J5Z856_9ZZZZ</name>
<reference evidence="2" key="1">
    <citation type="submission" date="2020-05" db="EMBL/GenBank/DDBJ databases">
        <authorList>
            <person name="Chiriac C."/>
            <person name="Salcher M."/>
            <person name="Ghai R."/>
            <person name="Kavagutti S V."/>
        </authorList>
    </citation>
    <scope>NUCLEOTIDE SEQUENCE</scope>
</reference>
<keyword evidence="1" id="KW-0812">Transmembrane</keyword>
<sequence>MEIASAVLLGVISLLIGVALVIYGFRGRRESQARDARTYRRGRL</sequence>
<dbReference type="EMBL" id="CAESAF010000078">
    <property type="protein sequence ID" value="CAB4338734.1"/>
    <property type="molecule type" value="Genomic_DNA"/>
</dbReference>
<protein>
    <submittedName>
        <fullName evidence="2">Unannotated protein</fullName>
    </submittedName>
</protein>